<dbReference type="PATRIC" id="fig|294699.3.peg.809"/>
<dbReference type="KEGG" id="aamy:GFC30_802"/>
<dbReference type="InterPro" id="IPR027051">
    <property type="entry name" value="XdhC_Rossmann_dom"/>
</dbReference>
<dbReference type="Gene3D" id="3.40.50.720">
    <property type="entry name" value="NAD(P)-binding Rossmann-like Domain"/>
    <property type="match status" value="1"/>
</dbReference>
<feature type="domain" description="XdhC Rossmann" evidence="2">
    <location>
        <begin position="191"/>
        <end position="324"/>
    </location>
</feature>
<evidence type="ECO:0000313" key="4">
    <source>
        <dbReference type="Proteomes" id="UP000076865"/>
    </source>
</evidence>
<dbReference type="EMBL" id="CP015438">
    <property type="protein sequence ID" value="ANB60076.1"/>
    <property type="molecule type" value="Genomic_DNA"/>
</dbReference>
<protein>
    <recommendedName>
        <fullName evidence="5">XdhC and CoxI family protein</fullName>
    </recommendedName>
</protein>
<evidence type="ECO:0000259" key="1">
    <source>
        <dbReference type="Pfam" id="PF02625"/>
    </source>
</evidence>
<accession>A0A160F1M7</accession>
<proteinExistence type="predicted"/>
<reference evidence="3 4" key="1">
    <citation type="journal article" date="2006" name="Syst. Appl. Microbiol.">
        <title>Anoxybacillus amylolyticus sp. nov., a thermophilic amylase producing bacterium isolated from Mount Rittmann (Antarctica).</title>
        <authorList>
            <person name="Poli A."/>
            <person name="Esposito E."/>
            <person name="Lama L."/>
            <person name="Orlando P."/>
            <person name="Nicolaus G."/>
            <person name="de Appolonia F."/>
            <person name="Gambacorta A."/>
            <person name="Nicolaus B."/>
        </authorList>
    </citation>
    <scope>NUCLEOTIDE SEQUENCE [LARGE SCALE GENOMIC DNA]</scope>
    <source>
        <strain evidence="3 4">DSM 15939</strain>
    </source>
</reference>
<dbReference type="Proteomes" id="UP000076865">
    <property type="component" value="Chromosome"/>
</dbReference>
<dbReference type="InterPro" id="IPR003777">
    <property type="entry name" value="XdhC_CoxI"/>
</dbReference>
<dbReference type="InterPro" id="IPR052698">
    <property type="entry name" value="MoCofactor_Util/Proc"/>
</dbReference>
<evidence type="ECO:0008006" key="5">
    <source>
        <dbReference type="Google" id="ProtNLM"/>
    </source>
</evidence>
<feature type="domain" description="XdhC- CoxI" evidence="1">
    <location>
        <begin position="16"/>
        <end position="75"/>
    </location>
</feature>
<evidence type="ECO:0000313" key="3">
    <source>
        <dbReference type="EMBL" id="ANB60076.1"/>
    </source>
</evidence>
<keyword evidence="4" id="KW-1185">Reference proteome</keyword>
<sequence>MEYHLLEVVDRWDWRVLATIIRVEGSSYQKEGTCMLFGENGTQMGILSGGCLEEDLAAKADDVWRTKAATVVVYDLTQEDDFSWGQVGCNGTIRVLLQPLTTSFRAHLLAVKACLDRGEHVVFARLIEEAQIKQPWLFVTESGQTFGELSEIHDELINILQTIPSFSTANGIRSIGERSIYVHHFWPKPRLILFGATPDARPLASFAHQLGFRVIVVDWRPAYGDAQYFPFAEIKHGFPREVIPTLSLHERDFVVVMTHHFQRDQEILALLRDKPLYYLGVLGSKARTARLFGGHIPSTIRSPVGHAIGARSPEEIAISIVAEMIEALRKGGKR</sequence>
<gene>
    <name evidence="3" type="ORF">GFC30_802</name>
</gene>
<dbReference type="Pfam" id="PF02625">
    <property type="entry name" value="XdhC_CoxI"/>
    <property type="match status" value="1"/>
</dbReference>
<dbReference type="AlphaFoldDB" id="A0A160F1M7"/>
<dbReference type="PANTHER" id="PTHR30388:SF6">
    <property type="entry name" value="XANTHINE DEHYDROGENASE SUBUNIT A-RELATED"/>
    <property type="match status" value="1"/>
</dbReference>
<dbReference type="OrthoDB" id="9773039at2"/>
<dbReference type="PANTHER" id="PTHR30388">
    <property type="entry name" value="ALDEHYDE OXIDOREDUCTASE MOLYBDENUM COFACTOR ASSEMBLY PROTEIN"/>
    <property type="match status" value="1"/>
</dbReference>
<name>A0A160F1M7_9BACL</name>
<dbReference type="Pfam" id="PF13478">
    <property type="entry name" value="XdhC_C"/>
    <property type="match status" value="1"/>
</dbReference>
<organism evidence="3 4">
    <name type="scientific">Anoxybacteroides amylolyticum</name>
    <dbReference type="NCBI Taxonomy" id="294699"/>
    <lineage>
        <taxon>Bacteria</taxon>
        <taxon>Bacillati</taxon>
        <taxon>Bacillota</taxon>
        <taxon>Bacilli</taxon>
        <taxon>Bacillales</taxon>
        <taxon>Anoxybacillaceae</taxon>
        <taxon>Anoxybacteroides</taxon>
    </lineage>
</organism>
<dbReference type="RefSeq" id="WP_066323004.1">
    <property type="nucleotide sequence ID" value="NZ_CP015438.1"/>
</dbReference>
<evidence type="ECO:0000259" key="2">
    <source>
        <dbReference type="Pfam" id="PF13478"/>
    </source>
</evidence>